<protein>
    <submittedName>
        <fullName evidence="2">Uncharacterized protein</fullName>
    </submittedName>
</protein>
<dbReference type="HOGENOM" id="CLU_1046182_0_0_1"/>
<feature type="region of interest" description="Disordered" evidence="1">
    <location>
        <begin position="1"/>
        <end position="27"/>
    </location>
</feature>
<evidence type="ECO:0000313" key="3">
    <source>
        <dbReference type="Proteomes" id="UP000005206"/>
    </source>
</evidence>
<dbReference type="EMBL" id="GG698906">
    <property type="protein sequence ID" value="EEU41899.1"/>
    <property type="molecule type" value="Genomic_DNA"/>
</dbReference>
<dbReference type="GeneID" id="9671747"/>
<accession>C7Z1W9</accession>
<evidence type="ECO:0000256" key="1">
    <source>
        <dbReference type="SAM" id="MobiDB-lite"/>
    </source>
</evidence>
<feature type="compositionally biased region" description="Polar residues" evidence="1">
    <location>
        <begin position="220"/>
        <end position="239"/>
    </location>
</feature>
<dbReference type="InParanoid" id="C7Z1W9"/>
<dbReference type="AlphaFoldDB" id="C7Z1W9"/>
<organism evidence="2 3">
    <name type="scientific">Fusarium vanettenii (strain ATCC MYA-4622 / CBS 123669 / FGSC 9596 / NRRL 45880 / 77-13-4)</name>
    <name type="common">Fusarium solani subsp. pisi</name>
    <dbReference type="NCBI Taxonomy" id="660122"/>
    <lineage>
        <taxon>Eukaryota</taxon>
        <taxon>Fungi</taxon>
        <taxon>Dikarya</taxon>
        <taxon>Ascomycota</taxon>
        <taxon>Pezizomycotina</taxon>
        <taxon>Sordariomycetes</taxon>
        <taxon>Hypocreomycetidae</taxon>
        <taxon>Hypocreales</taxon>
        <taxon>Nectriaceae</taxon>
        <taxon>Fusarium</taxon>
        <taxon>Fusarium solani species complex</taxon>
        <taxon>Fusarium vanettenii</taxon>
    </lineage>
</organism>
<dbReference type="KEGG" id="nhe:NECHADRAFT_85943"/>
<name>C7Z1W9_FUSV7</name>
<dbReference type="VEuPathDB" id="FungiDB:NECHADRAFT_85943"/>
<proteinExistence type="predicted"/>
<dbReference type="RefSeq" id="XP_003047612.1">
    <property type="nucleotide sequence ID" value="XM_003047566.1"/>
</dbReference>
<gene>
    <name evidence="2" type="ORF">NECHADRAFT_85943</name>
</gene>
<keyword evidence="3" id="KW-1185">Reference proteome</keyword>
<dbReference type="OrthoDB" id="10592584at2759"/>
<dbReference type="Proteomes" id="UP000005206">
    <property type="component" value="Chromosome 10"/>
</dbReference>
<feature type="region of interest" description="Disordered" evidence="1">
    <location>
        <begin position="220"/>
        <end position="266"/>
    </location>
</feature>
<sequence length="266" mass="29442">MHIGRQNGASPRINRSQDDLPQTSEEPHVSDYDEVVYIHQAVVNMPWAEATGGVTRTSMTNRPTPITNTHYLGAITFTAFPLWGITLCKTIQVNSGSSWSSFRLQRLTSEFGSTMLADTCSRGEMASNLCGSPLGIRQRHPPSTAEWRIGVKMRVEADVRLATSRSYSSVRGLHETETESDLSQINQMAEELNAQSPHKSLLMDRTTPRKKAMSPYVHNNFSDEQASSQRNKLVSFSSPQDRDCEPTSTLGSPKAKSAQRLNTSAP</sequence>
<evidence type="ECO:0000313" key="2">
    <source>
        <dbReference type="EMBL" id="EEU41899.1"/>
    </source>
</evidence>
<reference evidence="2 3" key="1">
    <citation type="journal article" date="2009" name="PLoS Genet.">
        <title>The genome of Nectria haematococca: contribution of supernumerary chromosomes to gene expansion.</title>
        <authorList>
            <person name="Coleman J.J."/>
            <person name="Rounsley S.D."/>
            <person name="Rodriguez-Carres M."/>
            <person name="Kuo A."/>
            <person name="Wasmann C.C."/>
            <person name="Grimwood J."/>
            <person name="Schmutz J."/>
            <person name="Taga M."/>
            <person name="White G.J."/>
            <person name="Zhou S."/>
            <person name="Schwartz D.C."/>
            <person name="Freitag M."/>
            <person name="Ma L.J."/>
            <person name="Danchin E.G."/>
            <person name="Henrissat B."/>
            <person name="Coutinho P.M."/>
            <person name="Nelson D.R."/>
            <person name="Straney D."/>
            <person name="Napoli C.A."/>
            <person name="Barker B.M."/>
            <person name="Gribskov M."/>
            <person name="Rep M."/>
            <person name="Kroken S."/>
            <person name="Molnar I."/>
            <person name="Rensing C."/>
            <person name="Kennell J.C."/>
            <person name="Zamora J."/>
            <person name="Farman M.L."/>
            <person name="Selker E.U."/>
            <person name="Salamov A."/>
            <person name="Shapiro H."/>
            <person name="Pangilinan J."/>
            <person name="Lindquist E."/>
            <person name="Lamers C."/>
            <person name="Grigoriev I.V."/>
            <person name="Geiser D.M."/>
            <person name="Covert S.F."/>
            <person name="Temporini E."/>
            <person name="Vanetten H.D."/>
        </authorList>
    </citation>
    <scope>NUCLEOTIDE SEQUENCE [LARGE SCALE GENOMIC DNA]</scope>
    <source>
        <strain evidence="3">ATCC MYA-4622 / CBS 123669 / FGSC 9596 / NRRL 45880 / 77-13-4</strain>
    </source>
</reference>